<evidence type="ECO:0000313" key="3">
    <source>
        <dbReference type="Proteomes" id="UP001216150"/>
    </source>
</evidence>
<dbReference type="SUPFAM" id="SSF56801">
    <property type="entry name" value="Acetyl-CoA synthetase-like"/>
    <property type="match status" value="1"/>
</dbReference>
<dbReference type="AlphaFoldDB" id="A0AAD6GQZ8"/>
<keyword evidence="2" id="KW-0436">Ligase</keyword>
<sequence>MPCFFWGDTGGKIYKAAYFERFTNIDVWAQHDWLRKNPKTGGYIMHGRSDAVLNPSGIRFGSGEIYAIVERKPFTDYFSNCLCVGRRRPNDTDEQVFLFLLMKPGYFLTQTLRNEIKTAIRTGLSPRHVPKFVLHVPDIPMTINGKRVEIAVKELISGKEVKASATVQNPDALEEFKRFRDVESDEINLARI</sequence>
<organism evidence="2 3">
    <name type="scientific">Penicillium hetheringtonii</name>
    <dbReference type="NCBI Taxonomy" id="911720"/>
    <lineage>
        <taxon>Eukaryota</taxon>
        <taxon>Fungi</taxon>
        <taxon>Dikarya</taxon>
        <taxon>Ascomycota</taxon>
        <taxon>Pezizomycotina</taxon>
        <taxon>Eurotiomycetes</taxon>
        <taxon>Eurotiomycetidae</taxon>
        <taxon>Eurotiales</taxon>
        <taxon>Aspergillaceae</taxon>
        <taxon>Penicillium</taxon>
    </lineage>
</organism>
<name>A0AAD6GQZ8_9EURO</name>
<dbReference type="Gene3D" id="3.30.300.30">
    <property type="match status" value="1"/>
</dbReference>
<dbReference type="PANTHER" id="PTHR42921">
    <property type="entry name" value="ACETOACETYL-COA SYNTHETASE"/>
    <property type="match status" value="1"/>
</dbReference>
<dbReference type="Proteomes" id="UP001216150">
    <property type="component" value="Unassembled WGS sequence"/>
</dbReference>
<dbReference type="GO" id="GO:0030729">
    <property type="term" value="F:acetoacetate-CoA ligase activity"/>
    <property type="evidence" value="ECO:0007669"/>
    <property type="project" value="TreeGrafter"/>
</dbReference>
<reference evidence="2 3" key="1">
    <citation type="journal article" date="2023" name="IMA Fungus">
        <title>Comparative genomic study of the Penicillium genus elucidates a diverse pangenome and 15 lateral gene transfer events.</title>
        <authorList>
            <person name="Petersen C."/>
            <person name="Sorensen T."/>
            <person name="Nielsen M.R."/>
            <person name="Sondergaard T.E."/>
            <person name="Sorensen J.L."/>
            <person name="Fitzpatrick D.A."/>
            <person name="Frisvad J.C."/>
            <person name="Nielsen K.L."/>
        </authorList>
    </citation>
    <scope>NUCLEOTIDE SEQUENCE [LARGE SCALE GENOMIC DNA]</scope>
    <source>
        <strain evidence="2 3">IBT 29057</strain>
    </source>
</reference>
<protein>
    <submittedName>
        <fullName evidence="2">Acetoacetate-CoA ligase</fullName>
    </submittedName>
</protein>
<keyword evidence="3" id="KW-1185">Reference proteome</keyword>
<dbReference type="InterPro" id="IPR025110">
    <property type="entry name" value="AMP-bd_C"/>
</dbReference>
<evidence type="ECO:0000259" key="1">
    <source>
        <dbReference type="Pfam" id="PF13193"/>
    </source>
</evidence>
<dbReference type="EMBL" id="JAQJAC010000005">
    <property type="protein sequence ID" value="KAJ5583977.1"/>
    <property type="molecule type" value="Genomic_DNA"/>
</dbReference>
<comment type="caution">
    <text evidence="2">The sequence shown here is derived from an EMBL/GenBank/DDBJ whole genome shotgun (WGS) entry which is preliminary data.</text>
</comment>
<gene>
    <name evidence="2" type="ORF">N7450_006641</name>
</gene>
<dbReference type="PANTHER" id="PTHR42921:SF1">
    <property type="entry name" value="ACETOACETYL-COA SYNTHETASE"/>
    <property type="match status" value="1"/>
</dbReference>
<proteinExistence type="predicted"/>
<accession>A0AAD6GQZ8</accession>
<dbReference type="Pfam" id="PF13193">
    <property type="entry name" value="AMP-binding_C"/>
    <property type="match status" value="1"/>
</dbReference>
<feature type="domain" description="AMP-binding enzyme C-terminal" evidence="1">
    <location>
        <begin position="79"/>
        <end position="146"/>
    </location>
</feature>
<evidence type="ECO:0000313" key="2">
    <source>
        <dbReference type="EMBL" id="KAJ5583977.1"/>
    </source>
</evidence>
<dbReference type="InterPro" id="IPR045851">
    <property type="entry name" value="AMP-bd_C_sf"/>
</dbReference>